<accession>A0ABD1L5N5</accession>
<sequence>MESSWMTMQSENMKSPNLKYEFCAQFELRKADFDRVAHASNSFLSLYYCT</sequence>
<proteinExistence type="predicted"/>
<name>A0ABD1L5N5_9FABA</name>
<reference evidence="1 2" key="1">
    <citation type="submission" date="2024-08" db="EMBL/GenBank/DDBJ databases">
        <title>Insights into the chromosomal genome structure of Flemingia macrophylla.</title>
        <authorList>
            <person name="Ding Y."/>
            <person name="Zhao Y."/>
            <person name="Bi W."/>
            <person name="Wu M."/>
            <person name="Zhao G."/>
            <person name="Gong Y."/>
            <person name="Li W."/>
            <person name="Zhang P."/>
        </authorList>
    </citation>
    <scope>NUCLEOTIDE SEQUENCE [LARGE SCALE GENOMIC DNA]</scope>
    <source>
        <strain evidence="1">DYQJB</strain>
        <tissue evidence="1">Leaf</tissue>
    </source>
</reference>
<dbReference type="EMBL" id="JBGMDY010000011">
    <property type="protein sequence ID" value="KAL2318350.1"/>
    <property type="molecule type" value="Genomic_DNA"/>
</dbReference>
<keyword evidence="2" id="KW-1185">Reference proteome</keyword>
<gene>
    <name evidence="1" type="ORF">Fmac_032226</name>
</gene>
<evidence type="ECO:0000313" key="1">
    <source>
        <dbReference type="EMBL" id="KAL2318350.1"/>
    </source>
</evidence>
<organism evidence="1 2">
    <name type="scientific">Flemingia macrophylla</name>
    <dbReference type="NCBI Taxonomy" id="520843"/>
    <lineage>
        <taxon>Eukaryota</taxon>
        <taxon>Viridiplantae</taxon>
        <taxon>Streptophyta</taxon>
        <taxon>Embryophyta</taxon>
        <taxon>Tracheophyta</taxon>
        <taxon>Spermatophyta</taxon>
        <taxon>Magnoliopsida</taxon>
        <taxon>eudicotyledons</taxon>
        <taxon>Gunneridae</taxon>
        <taxon>Pentapetalae</taxon>
        <taxon>rosids</taxon>
        <taxon>fabids</taxon>
        <taxon>Fabales</taxon>
        <taxon>Fabaceae</taxon>
        <taxon>Papilionoideae</taxon>
        <taxon>50 kb inversion clade</taxon>
        <taxon>NPAAA clade</taxon>
        <taxon>indigoferoid/millettioid clade</taxon>
        <taxon>Phaseoleae</taxon>
        <taxon>Flemingia</taxon>
    </lineage>
</organism>
<dbReference type="AlphaFoldDB" id="A0ABD1L5N5"/>
<protein>
    <submittedName>
        <fullName evidence="1">Uncharacterized protein</fullName>
    </submittedName>
</protein>
<comment type="caution">
    <text evidence="1">The sequence shown here is derived from an EMBL/GenBank/DDBJ whole genome shotgun (WGS) entry which is preliminary data.</text>
</comment>
<evidence type="ECO:0000313" key="2">
    <source>
        <dbReference type="Proteomes" id="UP001603857"/>
    </source>
</evidence>
<dbReference type="Proteomes" id="UP001603857">
    <property type="component" value="Unassembled WGS sequence"/>
</dbReference>